<dbReference type="Proteomes" id="UP000029614">
    <property type="component" value="Unassembled WGS sequence"/>
</dbReference>
<dbReference type="Pfam" id="PF02929">
    <property type="entry name" value="Bgal_small_N"/>
    <property type="match status" value="1"/>
</dbReference>
<comment type="similarity">
    <text evidence="3 10">Belongs to the glycosyl hydrolase 2 family.</text>
</comment>
<dbReference type="Gene3D" id="2.60.120.260">
    <property type="entry name" value="Galactose-binding domain-like"/>
    <property type="match status" value="1"/>
</dbReference>
<dbReference type="PANTHER" id="PTHR46323">
    <property type="entry name" value="BETA-GALACTOSIDASE"/>
    <property type="match status" value="1"/>
</dbReference>
<dbReference type="InterPro" id="IPR011013">
    <property type="entry name" value="Gal_mutarotase_sf_dom"/>
</dbReference>
<accession>A0A096D2Y1</accession>
<dbReference type="Pfam" id="PF00703">
    <property type="entry name" value="Glyco_hydro_2"/>
    <property type="match status" value="1"/>
</dbReference>
<dbReference type="Pfam" id="PF02836">
    <property type="entry name" value="Glyco_hydro_2_C"/>
    <property type="match status" value="1"/>
</dbReference>
<keyword evidence="7" id="KW-0106">Calcium</keyword>
<dbReference type="InterPro" id="IPR013783">
    <property type="entry name" value="Ig-like_fold"/>
</dbReference>
<evidence type="ECO:0000313" key="13">
    <source>
        <dbReference type="EMBL" id="KGF51839.1"/>
    </source>
</evidence>
<dbReference type="InterPro" id="IPR004199">
    <property type="entry name" value="B-gal_small/dom_5"/>
</dbReference>
<dbReference type="EMBL" id="JRNU01000022">
    <property type="protein sequence ID" value="KGF51839.1"/>
    <property type="molecule type" value="Genomic_DNA"/>
</dbReference>
<evidence type="ECO:0000256" key="4">
    <source>
        <dbReference type="ARBA" id="ARBA00011245"/>
    </source>
</evidence>
<evidence type="ECO:0000256" key="11">
    <source>
        <dbReference type="SAM" id="SignalP"/>
    </source>
</evidence>
<dbReference type="OrthoDB" id="9801077at2"/>
<feature type="chain" id="PRO_5001917292" description="Beta-galactosidase" evidence="11">
    <location>
        <begin position="21"/>
        <end position="1056"/>
    </location>
</feature>
<evidence type="ECO:0000256" key="9">
    <source>
        <dbReference type="ARBA" id="ARBA00032230"/>
    </source>
</evidence>
<evidence type="ECO:0000256" key="5">
    <source>
        <dbReference type="ARBA" id="ARBA00012756"/>
    </source>
</evidence>
<dbReference type="InterPro" id="IPR036156">
    <property type="entry name" value="Beta-gal/glucu_dom_sf"/>
</dbReference>
<dbReference type="Gene3D" id="2.60.40.10">
    <property type="entry name" value="Immunoglobulins"/>
    <property type="match status" value="2"/>
</dbReference>
<dbReference type="GO" id="GO:0005990">
    <property type="term" value="P:lactose catabolic process"/>
    <property type="evidence" value="ECO:0007669"/>
    <property type="project" value="TreeGrafter"/>
</dbReference>
<evidence type="ECO:0000256" key="2">
    <source>
        <dbReference type="ARBA" id="ARBA00001913"/>
    </source>
</evidence>
<dbReference type="SUPFAM" id="SSF74650">
    <property type="entry name" value="Galactose mutarotase-like"/>
    <property type="match status" value="1"/>
</dbReference>
<organism evidence="13 14">
    <name type="scientific">Prevotella amnii DNF00058</name>
    <dbReference type="NCBI Taxonomy" id="1401066"/>
    <lineage>
        <taxon>Bacteria</taxon>
        <taxon>Pseudomonadati</taxon>
        <taxon>Bacteroidota</taxon>
        <taxon>Bacteroidia</taxon>
        <taxon>Bacteroidales</taxon>
        <taxon>Prevotellaceae</taxon>
        <taxon>Prevotella</taxon>
    </lineage>
</organism>
<dbReference type="PANTHER" id="PTHR46323:SF2">
    <property type="entry name" value="BETA-GALACTOSIDASE"/>
    <property type="match status" value="1"/>
</dbReference>
<feature type="domain" description="Beta galactosidase small chain/" evidence="12">
    <location>
        <begin position="778"/>
        <end position="1053"/>
    </location>
</feature>
<dbReference type="InterPro" id="IPR032312">
    <property type="entry name" value="LacZ_4"/>
</dbReference>
<reference evidence="13 14" key="1">
    <citation type="submission" date="2014-07" db="EMBL/GenBank/DDBJ databases">
        <authorList>
            <person name="McCorrison J."/>
            <person name="Sanka R."/>
            <person name="Torralba M."/>
            <person name="Gillis M."/>
            <person name="Haft D.H."/>
            <person name="Methe B."/>
            <person name="Sutton G."/>
            <person name="Nelson K.E."/>
        </authorList>
    </citation>
    <scope>NUCLEOTIDE SEQUENCE [LARGE SCALE GENOMIC DNA]</scope>
    <source>
        <strain evidence="13 14">DNF00058</strain>
    </source>
</reference>
<dbReference type="GO" id="GO:0004565">
    <property type="term" value="F:beta-galactosidase activity"/>
    <property type="evidence" value="ECO:0007669"/>
    <property type="project" value="UniProtKB-EC"/>
</dbReference>
<dbReference type="InterPro" id="IPR050347">
    <property type="entry name" value="Bact_Beta-galactosidase"/>
</dbReference>
<dbReference type="Pfam" id="PF16353">
    <property type="entry name" value="LacZ_4"/>
    <property type="match status" value="1"/>
</dbReference>
<keyword evidence="14" id="KW-1185">Reference proteome</keyword>
<dbReference type="PRINTS" id="PR00132">
    <property type="entry name" value="GLHYDRLASE2"/>
</dbReference>
<evidence type="ECO:0000256" key="8">
    <source>
        <dbReference type="ARBA" id="ARBA00023295"/>
    </source>
</evidence>
<proteinExistence type="inferred from homology"/>
<dbReference type="SUPFAM" id="SSF49303">
    <property type="entry name" value="beta-Galactosidase/glucuronidase domain"/>
    <property type="match status" value="2"/>
</dbReference>
<dbReference type="RefSeq" id="WP_036855622.1">
    <property type="nucleotide sequence ID" value="NZ_JRNU01000022.1"/>
</dbReference>
<evidence type="ECO:0000313" key="14">
    <source>
        <dbReference type="Proteomes" id="UP000029614"/>
    </source>
</evidence>
<dbReference type="InterPro" id="IPR008979">
    <property type="entry name" value="Galactose-bd-like_sf"/>
</dbReference>
<dbReference type="Gene3D" id="3.20.20.80">
    <property type="entry name" value="Glycosidases"/>
    <property type="match status" value="1"/>
</dbReference>
<evidence type="ECO:0000259" key="12">
    <source>
        <dbReference type="SMART" id="SM01038"/>
    </source>
</evidence>
<gene>
    <name evidence="13" type="ORF">HMPREF9302_06000</name>
</gene>
<dbReference type="SUPFAM" id="SSF49785">
    <property type="entry name" value="Galactose-binding domain-like"/>
    <property type="match status" value="1"/>
</dbReference>
<dbReference type="PROSITE" id="PS00719">
    <property type="entry name" value="GLYCOSYL_HYDROL_F2_1"/>
    <property type="match status" value="1"/>
</dbReference>
<keyword evidence="8 10" id="KW-0326">Glycosidase</keyword>
<protein>
    <recommendedName>
        <fullName evidence="5 10">Beta-galactosidase</fullName>
        <ecNumber evidence="5 10">3.2.1.23</ecNumber>
    </recommendedName>
    <alternativeName>
        <fullName evidence="9 10">Lactase</fullName>
    </alternativeName>
</protein>
<comment type="subunit">
    <text evidence="4">Monomer.</text>
</comment>
<dbReference type="AlphaFoldDB" id="A0A096D2Y1"/>
<dbReference type="GO" id="GO:0009341">
    <property type="term" value="C:beta-galactosidase complex"/>
    <property type="evidence" value="ECO:0007669"/>
    <property type="project" value="InterPro"/>
</dbReference>
<feature type="signal peptide" evidence="11">
    <location>
        <begin position="1"/>
        <end position="20"/>
    </location>
</feature>
<evidence type="ECO:0000256" key="7">
    <source>
        <dbReference type="ARBA" id="ARBA00022837"/>
    </source>
</evidence>
<comment type="caution">
    <text evidence="13">The sequence shown here is derived from an EMBL/GenBank/DDBJ whole genome shotgun (WGS) entry which is preliminary data.</text>
</comment>
<dbReference type="InterPro" id="IPR017853">
    <property type="entry name" value="GH"/>
</dbReference>
<dbReference type="GO" id="GO:0030246">
    <property type="term" value="F:carbohydrate binding"/>
    <property type="evidence" value="ECO:0007669"/>
    <property type="project" value="InterPro"/>
</dbReference>
<evidence type="ECO:0000256" key="6">
    <source>
        <dbReference type="ARBA" id="ARBA00022801"/>
    </source>
</evidence>
<comment type="cofactor">
    <cofactor evidence="2">
        <name>Ca(2+)</name>
        <dbReference type="ChEBI" id="CHEBI:29108"/>
    </cofactor>
</comment>
<sequence>MNKKNLLFLTCLFICSYTFAHSQDVEPTFNERQNLQINAVNRFPLHTNFFAFKPNDKGLDNINPKESGNYMSLNGKWKFKWVENADQRPTNFYETTFNDSKWGTINVPAIWEVNGFGDPVYLNVGFAWRGNFKNNPPYTPIKDNHVGSYRKTINIPDNWDGKQVIAHFGSVTSCIYLWVNGKYVGYAEDSKVAAEFDITPYLKKGENQIAFQVFRWCDGSYCEDQDFWRLSGIARDCYLYARDKKIHLDNIKITPDLINNYSDGTLYIKANVSGNAKLRFTLKDKMGKEVASSLKLGNKKGIVEALFKVSNPNKWTAETPYLYRLEVATIDPKSNKVVEIIPQRIGFRKVEIKNKQVLVNGKPILIKGVNRHEMDPDGGYNVSRERMLQDLKIMKQLNVNAVRTCHYPDDPQWYDLCDELGFYVVAEANMESHGFGYSKDAPTAQPMFAKQIMERNQHNVETLFNHPSIIFWSLGNETCYSKNFDVVFDWIKSQDKSRVVQFERAEKNGYATDIFCPMYLSPKDCEAYALDERNTRPLIQCEYNHTMGNSGGGLKEYWDLIRKYPIYQGGFDWDFVDQALHLTPRYDANKSLAQLEQEAQQVSSKTQYTYGGDFNKHDPSDNNFNCNGLIGPDRQLNPHAYELGYEYQNIWTKPIDLKKGKIAVYNEFFYRDLSDYALVWTLLIDGKKFSSGVINNIDVQPQQTVDFTLPYQLPEVAGEVLLNVEFVLKEAEPLMKKGQRVAYNQFYIQGEYSPLMKDKPNTTKDKLKVIDKPKKPIIITNKKGLYLEFDRTTGYISQYVVNGISYLGNKGTLKPNFWRAVTDNDMGSQFQIKMIQWHNPILKLKDIHYDKVHRGVFAKYQIENTGCSLDISYIIDNENKLLVNMNMISEGKQEFGYMPRFGMIMQVPYEMSNITYYGRGPIENYPDRKNSQLIGIYNSNADKEFFPYIRPQETGTKSDVRELTVYDNKNNGLTFIPLKGTMLTSILHYDIDNLDGGLNKYQAHSYQVPLSKFTNITLDADMMGVGGINSWGEWPLKEYMLPIKNRNFAFWIIPNR</sequence>
<dbReference type="Pfam" id="PF02837">
    <property type="entry name" value="Glyco_hydro_2_N"/>
    <property type="match status" value="1"/>
</dbReference>
<dbReference type="Gene3D" id="2.70.98.10">
    <property type="match status" value="1"/>
</dbReference>
<dbReference type="InterPro" id="IPR006103">
    <property type="entry name" value="Glyco_hydro_2_cat"/>
</dbReference>
<name>A0A096D2Y1_9BACT</name>
<evidence type="ECO:0000256" key="1">
    <source>
        <dbReference type="ARBA" id="ARBA00001412"/>
    </source>
</evidence>
<keyword evidence="6 10" id="KW-0378">Hydrolase</keyword>
<dbReference type="InterPro" id="IPR006101">
    <property type="entry name" value="Glyco_hydro_2"/>
</dbReference>
<keyword evidence="11" id="KW-0732">Signal</keyword>
<dbReference type="InterPro" id="IPR014718">
    <property type="entry name" value="GH-type_carb-bd"/>
</dbReference>
<comment type="catalytic activity">
    <reaction evidence="1 10">
        <text>Hydrolysis of terminal non-reducing beta-D-galactose residues in beta-D-galactosides.</text>
        <dbReference type="EC" id="3.2.1.23"/>
    </reaction>
</comment>
<evidence type="ECO:0000256" key="3">
    <source>
        <dbReference type="ARBA" id="ARBA00007401"/>
    </source>
</evidence>
<evidence type="ECO:0000256" key="10">
    <source>
        <dbReference type="RuleBase" id="RU361154"/>
    </source>
</evidence>
<dbReference type="InterPro" id="IPR006102">
    <property type="entry name" value="Ig-like_GH2"/>
</dbReference>
<dbReference type="EC" id="3.2.1.23" evidence="5 10"/>
<dbReference type="SMART" id="SM01038">
    <property type="entry name" value="Bgal_small_N"/>
    <property type="match status" value="1"/>
</dbReference>
<dbReference type="InterPro" id="IPR023230">
    <property type="entry name" value="Glyco_hydro_2_CS"/>
</dbReference>
<dbReference type="SUPFAM" id="SSF51445">
    <property type="entry name" value="(Trans)glycosidases"/>
    <property type="match status" value="1"/>
</dbReference>
<dbReference type="InterPro" id="IPR006104">
    <property type="entry name" value="Glyco_hydro_2_N"/>
</dbReference>